<keyword evidence="2" id="KW-1185">Reference proteome</keyword>
<sequence>MEIDREDGSTIELKPGSDTVFGRGSGFSTADRTVSRRHVLFSFRDSNNDQTDPRACFEVIGRNPIWVRSEQTGKVKEFRRNEKGDVAAGDWLCVGGQRPVWFAVKIRNEIKEEEMEDIESSELNLGGLDSVDVSSIDPVKEFGFFVIGHEFDQYPKEKIRDINEWDWFLEEPIRASDEDDEFSDKRKKGVRRKRGKATRNDDDEDDWTGESEEDKEVIAKVKRIQRPMYSIRSKDRRNPQKSRKNCRGLMQKKGTAANAEESEDEDDPTLGGFIVDDDELEAESSIDQEEEESDADADAYDD</sequence>
<accession>A0ACC1Y2J0</accession>
<comment type="caution">
    <text evidence="1">The sequence shown here is derived from an EMBL/GenBank/DDBJ whole genome shotgun (WGS) entry which is preliminary data.</text>
</comment>
<evidence type="ECO:0000313" key="2">
    <source>
        <dbReference type="Proteomes" id="UP001164539"/>
    </source>
</evidence>
<dbReference type="EMBL" id="CM051398">
    <property type="protein sequence ID" value="KAJ4717895.1"/>
    <property type="molecule type" value="Genomic_DNA"/>
</dbReference>
<proteinExistence type="predicted"/>
<evidence type="ECO:0000313" key="1">
    <source>
        <dbReference type="EMBL" id="KAJ4717895.1"/>
    </source>
</evidence>
<dbReference type="Proteomes" id="UP001164539">
    <property type="component" value="Chromosome 5"/>
</dbReference>
<gene>
    <name evidence="1" type="ORF">OWV82_009651</name>
</gene>
<name>A0ACC1Y2J0_MELAZ</name>
<organism evidence="1 2">
    <name type="scientific">Melia azedarach</name>
    <name type="common">Chinaberry tree</name>
    <dbReference type="NCBI Taxonomy" id="155640"/>
    <lineage>
        <taxon>Eukaryota</taxon>
        <taxon>Viridiplantae</taxon>
        <taxon>Streptophyta</taxon>
        <taxon>Embryophyta</taxon>
        <taxon>Tracheophyta</taxon>
        <taxon>Spermatophyta</taxon>
        <taxon>Magnoliopsida</taxon>
        <taxon>eudicotyledons</taxon>
        <taxon>Gunneridae</taxon>
        <taxon>Pentapetalae</taxon>
        <taxon>rosids</taxon>
        <taxon>malvids</taxon>
        <taxon>Sapindales</taxon>
        <taxon>Meliaceae</taxon>
        <taxon>Melia</taxon>
    </lineage>
</organism>
<protein>
    <submittedName>
        <fullName evidence="1">SMAD/FHA domain-containing protein</fullName>
    </submittedName>
</protein>
<reference evidence="1 2" key="1">
    <citation type="journal article" date="2023" name="Science">
        <title>Complex scaffold remodeling in plant triterpene biosynthesis.</title>
        <authorList>
            <person name="De La Pena R."/>
            <person name="Hodgson H."/>
            <person name="Liu J.C."/>
            <person name="Stephenson M.J."/>
            <person name="Martin A.C."/>
            <person name="Owen C."/>
            <person name="Harkess A."/>
            <person name="Leebens-Mack J."/>
            <person name="Jimenez L.E."/>
            <person name="Osbourn A."/>
            <person name="Sattely E.S."/>
        </authorList>
    </citation>
    <scope>NUCLEOTIDE SEQUENCE [LARGE SCALE GENOMIC DNA]</scope>
    <source>
        <strain evidence="2">cv. JPN11</strain>
        <tissue evidence="1">Leaf</tissue>
    </source>
</reference>